<dbReference type="InterPro" id="IPR013324">
    <property type="entry name" value="RNA_pol_sigma_r3/r4-like"/>
</dbReference>
<keyword evidence="2" id="KW-0731">Sigma factor</keyword>
<dbReference type="InterPro" id="IPR013325">
    <property type="entry name" value="RNA_pol_sigma_r2"/>
</dbReference>
<dbReference type="InterPro" id="IPR050239">
    <property type="entry name" value="Sigma-70_RNA_pol_init_factors"/>
</dbReference>
<dbReference type="PANTHER" id="PTHR30603">
    <property type="entry name" value="RNA POLYMERASE SIGMA FACTOR RPO"/>
    <property type="match status" value="1"/>
</dbReference>
<comment type="caution">
    <text evidence="7">The sequence shown here is derived from an EMBL/GenBank/DDBJ whole genome shotgun (WGS) entry which is preliminary data.</text>
</comment>
<feature type="domain" description="RNA polymerase sigma-70 region 2" evidence="5">
    <location>
        <begin position="110"/>
        <end position="175"/>
    </location>
</feature>
<dbReference type="Gene3D" id="1.10.10.10">
    <property type="entry name" value="Winged helix-like DNA-binding domain superfamily/Winged helix DNA-binding domain"/>
    <property type="match status" value="1"/>
</dbReference>
<protein>
    <submittedName>
        <fullName evidence="7">Sigma-70 family RNA polymerase sigma factor</fullName>
    </submittedName>
</protein>
<feature type="domain" description="RNA polymerase sigma-70 region 4" evidence="6">
    <location>
        <begin position="246"/>
        <end position="298"/>
    </location>
</feature>
<gene>
    <name evidence="7" type="ORF">ACFOOG_11825</name>
</gene>
<evidence type="ECO:0000313" key="8">
    <source>
        <dbReference type="Proteomes" id="UP001595617"/>
    </source>
</evidence>
<keyword evidence="8" id="KW-1185">Reference proteome</keyword>
<reference evidence="8" key="1">
    <citation type="journal article" date="2019" name="Int. J. Syst. Evol. Microbiol.">
        <title>The Global Catalogue of Microorganisms (GCM) 10K type strain sequencing project: providing services to taxonomists for standard genome sequencing and annotation.</title>
        <authorList>
            <consortium name="The Broad Institute Genomics Platform"/>
            <consortium name="The Broad Institute Genome Sequencing Center for Infectious Disease"/>
            <person name="Wu L."/>
            <person name="Ma J."/>
        </authorList>
    </citation>
    <scope>NUCLEOTIDE SEQUENCE [LARGE SCALE GENOMIC DNA]</scope>
    <source>
        <strain evidence="8">IBRC 10765</strain>
    </source>
</reference>
<dbReference type="InterPro" id="IPR000943">
    <property type="entry name" value="RNA_pol_sigma70"/>
</dbReference>
<accession>A0ABV7ZZ25</accession>
<dbReference type="NCBIfam" id="TIGR02937">
    <property type="entry name" value="sigma70-ECF"/>
    <property type="match status" value="1"/>
</dbReference>
<dbReference type="PANTHER" id="PTHR30603:SF4">
    <property type="entry name" value="RNA POLYMERASE SIGMA FACTOR SIGE, CHLOROPLASTIC_MITOCHONDRIAL"/>
    <property type="match status" value="1"/>
</dbReference>
<sequence length="308" mass="36479">MTKNDRTAWYSQLANDYPALSAKQQQAYLWALMRALVRLQCWRGDAIPAYLNRCKTRLQQVESEVENIWQSEHDAIAYWLEHLRAESRRHPTLRRRWAVVEQIRKRILLHNQRLIIRQVHRRPTYSLEIGDLIMEGNVGLMRALDLFDPRKAYRFSTYAHFWIEQSLLLALKQKTHTVRTPLSAINKAYQANKERDLLGTETMSNQKAFTDTLSLDDPDVILDLDHSDSRRAQEHSDNQRLVKEILRRLPDRLRQVLLLRYGVDQRDNVGYREIADQMGVSRERARQLEQEALAQLRNDLLSQNTEWQ</sequence>
<dbReference type="SUPFAM" id="SSF88946">
    <property type="entry name" value="Sigma2 domain of RNA polymerase sigma factors"/>
    <property type="match status" value="1"/>
</dbReference>
<organism evidence="7 8">
    <name type="scientific">Saccharospirillum mangrovi</name>
    <dbReference type="NCBI Taxonomy" id="2161747"/>
    <lineage>
        <taxon>Bacteria</taxon>
        <taxon>Pseudomonadati</taxon>
        <taxon>Pseudomonadota</taxon>
        <taxon>Gammaproteobacteria</taxon>
        <taxon>Oceanospirillales</taxon>
        <taxon>Saccharospirillaceae</taxon>
        <taxon>Saccharospirillum</taxon>
    </lineage>
</organism>
<dbReference type="Pfam" id="PF04545">
    <property type="entry name" value="Sigma70_r4"/>
    <property type="match status" value="1"/>
</dbReference>
<dbReference type="InterPro" id="IPR007627">
    <property type="entry name" value="RNA_pol_sigma70_r2"/>
</dbReference>
<dbReference type="Proteomes" id="UP001595617">
    <property type="component" value="Unassembled WGS sequence"/>
</dbReference>
<evidence type="ECO:0000259" key="5">
    <source>
        <dbReference type="Pfam" id="PF04542"/>
    </source>
</evidence>
<dbReference type="InterPro" id="IPR014284">
    <property type="entry name" value="RNA_pol_sigma-70_dom"/>
</dbReference>
<evidence type="ECO:0000256" key="2">
    <source>
        <dbReference type="ARBA" id="ARBA00023082"/>
    </source>
</evidence>
<proteinExistence type="predicted"/>
<evidence type="ECO:0000256" key="1">
    <source>
        <dbReference type="ARBA" id="ARBA00023015"/>
    </source>
</evidence>
<dbReference type="PRINTS" id="PR00046">
    <property type="entry name" value="SIGMA70FCT"/>
</dbReference>
<dbReference type="CDD" id="cd06171">
    <property type="entry name" value="Sigma70_r4"/>
    <property type="match status" value="1"/>
</dbReference>
<name>A0ABV7ZZ25_9GAMM</name>
<keyword evidence="1" id="KW-0805">Transcription regulation</keyword>
<evidence type="ECO:0000256" key="4">
    <source>
        <dbReference type="ARBA" id="ARBA00023163"/>
    </source>
</evidence>
<evidence type="ECO:0000259" key="6">
    <source>
        <dbReference type="Pfam" id="PF04545"/>
    </source>
</evidence>
<dbReference type="RefSeq" id="WP_380696758.1">
    <property type="nucleotide sequence ID" value="NZ_JBHRYR010000003.1"/>
</dbReference>
<keyword evidence="3" id="KW-0238">DNA-binding</keyword>
<evidence type="ECO:0000313" key="7">
    <source>
        <dbReference type="EMBL" id="MFC3853524.1"/>
    </source>
</evidence>
<dbReference type="SUPFAM" id="SSF88659">
    <property type="entry name" value="Sigma3 and sigma4 domains of RNA polymerase sigma factors"/>
    <property type="match status" value="1"/>
</dbReference>
<dbReference type="EMBL" id="JBHRYR010000003">
    <property type="protein sequence ID" value="MFC3853524.1"/>
    <property type="molecule type" value="Genomic_DNA"/>
</dbReference>
<evidence type="ECO:0000256" key="3">
    <source>
        <dbReference type="ARBA" id="ARBA00023125"/>
    </source>
</evidence>
<dbReference type="Pfam" id="PF04542">
    <property type="entry name" value="Sigma70_r2"/>
    <property type="match status" value="1"/>
</dbReference>
<dbReference type="Gene3D" id="1.10.601.10">
    <property type="entry name" value="RNA Polymerase Primary Sigma Factor"/>
    <property type="match status" value="1"/>
</dbReference>
<dbReference type="InterPro" id="IPR007630">
    <property type="entry name" value="RNA_pol_sigma70_r4"/>
</dbReference>
<keyword evidence="4" id="KW-0804">Transcription</keyword>
<dbReference type="InterPro" id="IPR036388">
    <property type="entry name" value="WH-like_DNA-bd_sf"/>
</dbReference>